<dbReference type="PANTHER" id="PTHR43591">
    <property type="entry name" value="METHYLTRANSFERASE"/>
    <property type="match status" value="1"/>
</dbReference>
<dbReference type="AlphaFoldDB" id="A0A549YJY5"/>
<evidence type="ECO:0000259" key="1">
    <source>
        <dbReference type="Pfam" id="PF08241"/>
    </source>
</evidence>
<evidence type="ECO:0000313" key="2">
    <source>
        <dbReference type="EMBL" id="TRM12181.1"/>
    </source>
</evidence>
<keyword evidence="2" id="KW-0808">Transferase</keyword>
<dbReference type="Pfam" id="PF08241">
    <property type="entry name" value="Methyltransf_11"/>
    <property type="match status" value="1"/>
</dbReference>
<dbReference type="CDD" id="cd02440">
    <property type="entry name" value="AdoMet_MTases"/>
    <property type="match status" value="1"/>
</dbReference>
<name>A0A549YJY5_9BACI</name>
<dbReference type="Proteomes" id="UP000319280">
    <property type="component" value="Unassembled WGS sequence"/>
</dbReference>
<dbReference type="RefSeq" id="WP_142791162.1">
    <property type="nucleotide sequence ID" value="NZ_VJMZ01000001.1"/>
</dbReference>
<gene>
    <name evidence="2" type="ORF">FH966_11085</name>
</gene>
<dbReference type="EMBL" id="VJMZ01000001">
    <property type="protein sequence ID" value="TRM12181.1"/>
    <property type="molecule type" value="Genomic_DNA"/>
</dbReference>
<keyword evidence="2" id="KW-0489">Methyltransferase</keyword>
<protein>
    <submittedName>
        <fullName evidence="2">Class I SAM-dependent methyltransferase</fullName>
    </submittedName>
</protein>
<reference evidence="2 3" key="1">
    <citation type="submission" date="2019-07" db="EMBL/GenBank/DDBJ databases">
        <title>Genomic analysis of Lentibacillus sp. NKC851-2.</title>
        <authorList>
            <person name="Oh Y.J."/>
        </authorList>
    </citation>
    <scope>NUCLEOTIDE SEQUENCE [LARGE SCALE GENOMIC DNA]</scope>
    <source>
        <strain evidence="2 3">NKC851-2</strain>
    </source>
</reference>
<dbReference type="GO" id="GO:0032259">
    <property type="term" value="P:methylation"/>
    <property type="evidence" value="ECO:0007669"/>
    <property type="project" value="UniProtKB-KW"/>
</dbReference>
<proteinExistence type="predicted"/>
<accession>A0A549YJY5</accession>
<dbReference type="InterPro" id="IPR029063">
    <property type="entry name" value="SAM-dependent_MTases_sf"/>
</dbReference>
<dbReference type="GO" id="GO:0008757">
    <property type="term" value="F:S-adenosylmethionine-dependent methyltransferase activity"/>
    <property type="evidence" value="ECO:0007669"/>
    <property type="project" value="InterPro"/>
</dbReference>
<organism evidence="2 3">
    <name type="scientific">Lentibacillus cibarius</name>
    <dbReference type="NCBI Taxonomy" id="2583219"/>
    <lineage>
        <taxon>Bacteria</taxon>
        <taxon>Bacillati</taxon>
        <taxon>Bacillota</taxon>
        <taxon>Bacilli</taxon>
        <taxon>Bacillales</taxon>
        <taxon>Bacillaceae</taxon>
        <taxon>Lentibacillus</taxon>
    </lineage>
</organism>
<feature type="domain" description="Methyltransferase type 11" evidence="1">
    <location>
        <begin position="48"/>
        <end position="143"/>
    </location>
</feature>
<dbReference type="SUPFAM" id="SSF53335">
    <property type="entry name" value="S-adenosyl-L-methionine-dependent methyltransferases"/>
    <property type="match status" value="1"/>
</dbReference>
<comment type="caution">
    <text evidence="2">The sequence shown here is derived from an EMBL/GenBank/DDBJ whole genome shotgun (WGS) entry which is preliminary data.</text>
</comment>
<keyword evidence="3" id="KW-1185">Reference proteome</keyword>
<dbReference type="InterPro" id="IPR013216">
    <property type="entry name" value="Methyltransf_11"/>
</dbReference>
<sequence length="257" mass="29567">MSDHNEKVIHQFKKQAQDFSNKNLSLSNEQYIQWMLSSIPLDKRHSVLDVAAGTGIISRAMAPFVSQVTSLDLSPDMIRQGNRENEQQQIFNIQFVQGSAENLPFEDDSFDIVICRLAFHHFTDPYKIFSEMVRCGKRDSTIAVIDMISPREARLNQSYNYYETLRDPSHVKALTREELIKMYESFGIKVFACEGLQVEKSVEDWLALTKTNKEIGSRIVDDLKDELSGGEATGLFPFKKENEIMFYHTYFKIIGSK</sequence>
<evidence type="ECO:0000313" key="3">
    <source>
        <dbReference type="Proteomes" id="UP000319280"/>
    </source>
</evidence>
<dbReference type="PANTHER" id="PTHR43591:SF108">
    <property type="entry name" value="S-ADENOSYL-L-METHIONINE-DEPENDENT METHYLTRANSFERASE"/>
    <property type="match status" value="1"/>
</dbReference>
<dbReference type="Gene3D" id="3.40.50.150">
    <property type="entry name" value="Vaccinia Virus protein VP39"/>
    <property type="match status" value="1"/>
</dbReference>